<evidence type="ECO:0000313" key="2">
    <source>
        <dbReference type="Proteomes" id="UP000245469"/>
    </source>
</evidence>
<protein>
    <submittedName>
        <fullName evidence="1">Uncharacterized protein</fullName>
    </submittedName>
</protein>
<dbReference type="EMBL" id="QGDQ01000020">
    <property type="protein sequence ID" value="PWJ51826.1"/>
    <property type="molecule type" value="Genomic_DNA"/>
</dbReference>
<dbReference type="AlphaFoldDB" id="A0A316A1K7"/>
<organism evidence="1 2">
    <name type="scientific">Quadrisphaera granulorum</name>
    <dbReference type="NCBI Taxonomy" id="317664"/>
    <lineage>
        <taxon>Bacteria</taxon>
        <taxon>Bacillati</taxon>
        <taxon>Actinomycetota</taxon>
        <taxon>Actinomycetes</taxon>
        <taxon>Kineosporiales</taxon>
        <taxon>Kineosporiaceae</taxon>
        <taxon>Quadrisphaera</taxon>
    </lineage>
</organism>
<accession>A0A316A1K7</accession>
<reference evidence="1 2" key="1">
    <citation type="submission" date="2018-03" db="EMBL/GenBank/DDBJ databases">
        <title>Genomic Encyclopedia of Archaeal and Bacterial Type Strains, Phase II (KMG-II): from individual species to whole genera.</title>
        <authorList>
            <person name="Goeker M."/>
        </authorList>
    </citation>
    <scope>NUCLEOTIDE SEQUENCE [LARGE SCALE GENOMIC DNA]</scope>
    <source>
        <strain evidence="1 2">DSM 44889</strain>
    </source>
</reference>
<comment type="caution">
    <text evidence="1">The sequence shown here is derived from an EMBL/GenBank/DDBJ whole genome shotgun (WGS) entry which is preliminary data.</text>
</comment>
<keyword evidence="2" id="KW-1185">Reference proteome</keyword>
<name>A0A316A1K7_9ACTN</name>
<gene>
    <name evidence="1" type="ORF">BXY45_120105</name>
</gene>
<proteinExistence type="predicted"/>
<sequence length="305" mass="32998">MLQSWDGGEFEDASEFGVPTSSRLSMQVVMVGYNFKWRDYAIRSTWQYLADAPADEVRAQINGAYEADNRQRFQALMTCLFDPAQRLNENGVPIYGLFSGDGFVPPTFRGTSFSGSHNHYMTTGSVTLDSGDVDALVETVVEHGYGGDGGKVLIFVNPRERKVISKFRVDSAASFDFIPSVSAPAYLTSKQVIGSAAPANYGRVPIVGSYGDALVSESTLIPQGYVLVVATDGPNSRRNVVGFREHPTPSNRGLIAVPGPVTAYPLQESFFVRGFGTGVRHRGAAAVMQITTGTYAPPAQYRRAA</sequence>
<dbReference type="Proteomes" id="UP000245469">
    <property type="component" value="Unassembled WGS sequence"/>
</dbReference>
<evidence type="ECO:0000313" key="1">
    <source>
        <dbReference type="EMBL" id="PWJ51826.1"/>
    </source>
</evidence>